<feature type="non-terminal residue" evidence="3">
    <location>
        <position position="1"/>
    </location>
</feature>
<feature type="domain" description="Glycosyl-hydrolase family 116 N-terminal" evidence="2">
    <location>
        <begin position="117"/>
        <end position="356"/>
    </location>
</feature>
<comment type="caution">
    <text evidence="3">The sequence shown here is derived from an EMBL/GenBank/DDBJ whole genome shotgun (WGS) entry which is preliminary data.</text>
</comment>
<dbReference type="GO" id="GO:0008422">
    <property type="term" value="F:beta-glucosidase activity"/>
    <property type="evidence" value="ECO:0007669"/>
    <property type="project" value="TreeGrafter"/>
</dbReference>
<evidence type="ECO:0000313" key="4">
    <source>
        <dbReference type="Proteomes" id="UP000051861"/>
    </source>
</evidence>
<dbReference type="Gene3D" id="1.50.10.10">
    <property type="match status" value="1"/>
</dbReference>
<gene>
    <name evidence="3" type="ORF">AMJ44_14240</name>
</gene>
<protein>
    <recommendedName>
        <fullName evidence="5">Glycosyl-hydrolase family 116 catalytic region domain-containing protein</fullName>
    </recommendedName>
</protein>
<dbReference type="InterPro" id="IPR012341">
    <property type="entry name" value="6hp_glycosidase-like_sf"/>
</dbReference>
<reference evidence="3 4" key="1">
    <citation type="journal article" date="2015" name="Microbiome">
        <title>Genomic resolution of linkages in carbon, nitrogen, and sulfur cycling among widespread estuary sediment bacteria.</title>
        <authorList>
            <person name="Baker B.J."/>
            <person name="Lazar C.S."/>
            <person name="Teske A.P."/>
            <person name="Dick G.J."/>
        </authorList>
    </citation>
    <scope>NUCLEOTIDE SEQUENCE [LARGE SCALE GENOMIC DNA]</scope>
    <source>
        <strain evidence="3">DG_54_3</strain>
    </source>
</reference>
<evidence type="ECO:0008006" key="5">
    <source>
        <dbReference type="Google" id="ProtNLM"/>
    </source>
</evidence>
<evidence type="ECO:0000259" key="2">
    <source>
        <dbReference type="Pfam" id="PF12215"/>
    </source>
</evidence>
<evidence type="ECO:0000313" key="3">
    <source>
        <dbReference type="EMBL" id="KPJ63586.1"/>
    </source>
</evidence>
<proteinExistence type="predicted"/>
<dbReference type="GO" id="GO:0005975">
    <property type="term" value="P:carbohydrate metabolic process"/>
    <property type="evidence" value="ECO:0007669"/>
    <property type="project" value="InterPro"/>
</dbReference>
<dbReference type="EMBL" id="LIZX01000228">
    <property type="protein sequence ID" value="KPJ63586.1"/>
    <property type="molecule type" value="Genomic_DNA"/>
</dbReference>
<dbReference type="InterPro" id="IPR052566">
    <property type="entry name" value="Non-lysos_glucosylceramidase"/>
</dbReference>
<dbReference type="SUPFAM" id="SSF48208">
    <property type="entry name" value="Six-hairpin glycosidases"/>
    <property type="match status" value="1"/>
</dbReference>
<dbReference type="PANTHER" id="PTHR12654:SF0">
    <property type="entry name" value="NON-LYSOSOMAL GLUCOSYLCERAMIDASE"/>
    <property type="match status" value="1"/>
</dbReference>
<feature type="domain" description="Glycosyl-hydrolase family 116 catalytic region" evidence="1">
    <location>
        <begin position="399"/>
        <end position="782"/>
    </location>
</feature>
<organism evidence="3 4">
    <name type="scientific">candidate division WOR-1 bacterium DG_54_3</name>
    <dbReference type="NCBI Taxonomy" id="1703775"/>
    <lineage>
        <taxon>Bacteria</taxon>
        <taxon>Bacillati</taxon>
        <taxon>Saganbacteria</taxon>
    </lineage>
</organism>
<evidence type="ECO:0000259" key="1">
    <source>
        <dbReference type="Pfam" id="PF04685"/>
    </source>
</evidence>
<dbReference type="Pfam" id="PF04685">
    <property type="entry name" value="DUF608"/>
    <property type="match status" value="1"/>
</dbReference>
<sequence>KDLLNKAREDAKINRKEGESLSKAVIRNALKRLYYNFCKTTPGGLPTGPAYERAMPDKISPQAFGHEKVNYPMSDYPHLSNLPVGGLGAPVCEVDYTTCYLKAGHMIQDSSIRKLSVEINGKKYSLKEVACTYHALYPLSERTYHLPIPFSILQFSPIIPGNYQASSLPVEIIEIIAENPTNKPITVTFTISQENILGWYPKKGKDDPKDPNGVLIWNRQNEGNYSETFKDGNMTGVIFKKKGNQKDLVRVGTGLAGQIALVSINVPGKIEITPVFSKIEDNTATLKFSLVLQPKEKIQHPIAIAYDNPFYNFQYDATDPKSPGVRMPKFYTRFYDKTGQNAQKIATDALNNHKTWKQQIIAFQETVTKDPELPAFFKQALLNEIYVLAETGIWEADQGRFAYLESIDYKMYNTSDVNSYTWAILALFPELEKKDLLELANLVPLSDPRRRWFGTDRWANIPPAEWKHLYWAPVKDPGAVCHDLGGLLGEGIFPFTNTCNEFNWSNANMWIDLAPKFALRVWRYYTFMLEQTGIPDKDFIQTVYPSVKTALDTLERRWGDKETHVPISKGIPDWTYDTIAGEGYTPNVVTQWLGALKTAAAMATIVKDHNTAMKYWIWYDAGKPVLEKLWNPKGYYNAFATPDGSKVNTNIHSDMLFGDFYMRMSPGGLKPVVPNDKATKSLDTIYKINGKEWSKVGNHGPLGLVNLRGPDGEQNKTEQGDEGWTGTMLLNAAYQIKLGKETNNPKLIQNGWDIVHGFFNVVYSHSPDSQHWFGRTPEGYVNPDDIKYDEKQKKYKEGKILKNGTVVPATGRAPKYMRALAIWAIYAALKDNKIPLNIYNVKISEPKDAFPLPFGTEK</sequence>
<name>A0A0S7XM77_UNCSA</name>
<dbReference type="Proteomes" id="UP000051861">
    <property type="component" value="Unassembled WGS sequence"/>
</dbReference>
<dbReference type="InterPro" id="IPR024462">
    <property type="entry name" value="GH116_N"/>
</dbReference>
<dbReference type="Pfam" id="PF12215">
    <property type="entry name" value="Glyco_hydr_116N"/>
    <property type="match status" value="1"/>
</dbReference>
<accession>A0A0S7XM77</accession>
<dbReference type="InterPro" id="IPR008928">
    <property type="entry name" value="6-hairpin_glycosidase_sf"/>
</dbReference>
<dbReference type="AlphaFoldDB" id="A0A0S7XM77"/>
<dbReference type="PANTHER" id="PTHR12654">
    <property type="entry name" value="BILE ACID BETA-GLUCOSIDASE-RELATED"/>
    <property type="match status" value="1"/>
</dbReference>
<dbReference type="InterPro" id="IPR006775">
    <property type="entry name" value="GH116_catalytic"/>
</dbReference>